<keyword evidence="5" id="KW-1185">Reference proteome</keyword>
<evidence type="ECO:0000313" key="4">
    <source>
        <dbReference type="EMBL" id="KFM28139.1"/>
    </source>
</evidence>
<dbReference type="KEGG" id="apro:F751_5250"/>
<evidence type="ECO:0000256" key="2">
    <source>
        <dbReference type="SAM" id="MobiDB-lite"/>
    </source>
</evidence>
<dbReference type="InterPro" id="IPR051498">
    <property type="entry name" value="Phosducin-like_chap/apop_reg"/>
</dbReference>
<dbReference type="InterPro" id="IPR024253">
    <property type="entry name" value="Phosducin_thioredoxin-like_dom"/>
</dbReference>
<dbReference type="PANTHER" id="PTHR45809:SF3">
    <property type="entry name" value="VIRAL IAP-ASSOCIATED FACTOR HOMOLOG"/>
    <property type="match status" value="1"/>
</dbReference>
<reference evidence="4 5" key="1">
    <citation type="journal article" date="2014" name="BMC Genomics">
        <title>Oil accumulation mechanisms of the oleaginous microalga Chlorella protothecoides revealed through its genome, transcriptomes, and proteomes.</title>
        <authorList>
            <person name="Gao C."/>
            <person name="Wang Y."/>
            <person name="Shen Y."/>
            <person name="Yan D."/>
            <person name="He X."/>
            <person name="Dai J."/>
            <person name="Wu Q."/>
        </authorList>
    </citation>
    <scope>NUCLEOTIDE SEQUENCE [LARGE SCALE GENOMIC DNA]</scope>
    <source>
        <strain evidence="4 5">0710</strain>
    </source>
</reference>
<dbReference type="RefSeq" id="XP_011401151.1">
    <property type="nucleotide sequence ID" value="XM_011402849.1"/>
</dbReference>
<protein>
    <submittedName>
        <fullName evidence="4">Viral IAP-associated factor-like protein</fullName>
    </submittedName>
</protein>
<dbReference type="Gene3D" id="3.40.30.10">
    <property type="entry name" value="Glutaredoxin"/>
    <property type="match status" value="1"/>
</dbReference>
<feature type="compositionally biased region" description="Basic and acidic residues" evidence="2">
    <location>
        <begin position="45"/>
        <end position="55"/>
    </location>
</feature>
<dbReference type="AlphaFoldDB" id="A0A087SQY5"/>
<dbReference type="Pfam" id="PF02114">
    <property type="entry name" value="Phosducin"/>
    <property type="match status" value="1"/>
</dbReference>
<organism evidence="4 5">
    <name type="scientific">Auxenochlorella protothecoides</name>
    <name type="common">Green microalga</name>
    <name type="synonym">Chlorella protothecoides</name>
    <dbReference type="NCBI Taxonomy" id="3075"/>
    <lineage>
        <taxon>Eukaryota</taxon>
        <taxon>Viridiplantae</taxon>
        <taxon>Chlorophyta</taxon>
        <taxon>core chlorophytes</taxon>
        <taxon>Trebouxiophyceae</taxon>
        <taxon>Chlorellales</taxon>
        <taxon>Chlorellaceae</taxon>
        <taxon>Auxenochlorella</taxon>
    </lineage>
</organism>
<sequence length="443" mass="48487">MTEYHTIYKGPEGETTQWDDIQRKLGNRPEKDPVWKPQAYTPEAEPTRGTERLDGEDAEGLEEAEDEFSDDRFLEQYRQRRIQELQASVSRPRFGSLEEIRRDDFVAQVTNAGEGVWVVCHLYSDSTRACGIMNQCLMELAPRYPATKFLRIVASNCIPGYPDANTPTLLLYRGGKCEQTLVGLERFGGQATSPDLIAISLNRFGAVCGDPDDAAVAAEQLAGVVAAAAARGASHHPGDAAGNDAGSGILSVDELDRIARHRCHMKVFVEVVEYWGLSIRLTSLGPAYRIACRDEGGAILGVTQGFKVPLFPILHADTMQVQRPRRMGAGGKPAGGPAPRFKRQGLHGLGLLLFVATLAHAAACGCQRIEMLAINDAEDTHARLVRYYRRLGFVARRDVSGERLSDVPHLLVWGGRGLRMDGDVAALTRRWAPVVRAGAQSEA</sequence>
<dbReference type="SUPFAM" id="SSF52833">
    <property type="entry name" value="Thioredoxin-like"/>
    <property type="match status" value="1"/>
</dbReference>
<dbReference type="InterPro" id="IPR016181">
    <property type="entry name" value="Acyl_CoA_acyltransferase"/>
</dbReference>
<proteinExistence type="inferred from homology"/>
<dbReference type="SUPFAM" id="SSF55729">
    <property type="entry name" value="Acyl-CoA N-acyltransferases (Nat)"/>
    <property type="match status" value="1"/>
</dbReference>
<comment type="similarity">
    <text evidence="1">Belongs to the phosducin family.</text>
</comment>
<accession>A0A087SQY5</accession>
<evidence type="ECO:0000313" key="5">
    <source>
        <dbReference type="Proteomes" id="UP000028924"/>
    </source>
</evidence>
<feature type="compositionally biased region" description="Acidic residues" evidence="2">
    <location>
        <begin position="56"/>
        <end position="68"/>
    </location>
</feature>
<dbReference type="EMBL" id="KL662162">
    <property type="protein sequence ID" value="KFM28139.1"/>
    <property type="molecule type" value="Genomic_DNA"/>
</dbReference>
<name>A0A087SQY5_AUXPR</name>
<dbReference type="eggNOG" id="KOG3170">
    <property type="taxonomic scope" value="Eukaryota"/>
</dbReference>
<dbReference type="CDD" id="cd02988">
    <property type="entry name" value="Phd_like_VIAF"/>
    <property type="match status" value="1"/>
</dbReference>
<dbReference type="GO" id="GO:0006457">
    <property type="term" value="P:protein folding"/>
    <property type="evidence" value="ECO:0007669"/>
    <property type="project" value="TreeGrafter"/>
</dbReference>
<dbReference type="eggNOG" id="KOG2094">
    <property type="taxonomic scope" value="Eukaryota"/>
</dbReference>
<feature type="compositionally biased region" description="Basic and acidic residues" evidence="2">
    <location>
        <begin position="20"/>
        <end position="34"/>
    </location>
</feature>
<dbReference type="GO" id="GO:0005737">
    <property type="term" value="C:cytoplasm"/>
    <property type="evidence" value="ECO:0007669"/>
    <property type="project" value="TreeGrafter"/>
</dbReference>
<gene>
    <name evidence="4" type="ORF">F751_5250</name>
</gene>
<dbReference type="OrthoDB" id="45518at2759"/>
<feature type="domain" description="Phosducin" evidence="3">
    <location>
        <begin position="66"/>
        <end position="182"/>
    </location>
</feature>
<dbReference type="STRING" id="3075.A0A087SQY5"/>
<evidence type="ECO:0000256" key="1">
    <source>
        <dbReference type="ARBA" id="ARBA00009686"/>
    </source>
</evidence>
<dbReference type="Proteomes" id="UP000028924">
    <property type="component" value="Unassembled WGS sequence"/>
</dbReference>
<evidence type="ECO:0000259" key="3">
    <source>
        <dbReference type="Pfam" id="PF02114"/>
    </source>
</evidence>
<feature type="region of interest" description="Disordered" evidence="2">
    <location>
        <begin position="1"/>
        <end position="68"/>
    </location>
</feature>
<dbReference type="InterPro" id="IPR036249">
    <property type="entry name" value="Thioredoxin-like_sf"/>
</dbReference>
<dbReference type="PANTHER" id="PTHR45809">
    <property type="entry name" value="VIRAL IAP-ASSOCIATED FACTOR HOMOLOG"/>
    <property type="match status" value="1"/>
</dbReference>
<dbReference type="GeneID" id="23616641"/>